<gene>
    <name evidence="4" type="ORF">CTI12_AA072870</name>
</gene>
<dbReference type="GO" id="GO:0003677">
    <property type="term" value="F:DNA binding"/>
    <property type="evidence" value="ECO:0007669"/>
    <property type="project" value="UniProtKB-KW"/>
</dbReference>
<keyword evidence="5" id="KW-1185">Reference proteome</keyword>
<evidence type="ECO:0000313" key="5">
    <source>
        <dbReference type="Proteomes" id="UP000245207"/>
    </source>
</evidence>
<organism evidence="4 5">
    <name type="scientific">Artemisia annua</name>
    <name type="common">Sweet wormwood</name>
    <dbReference type="NCBI Taxonomy" id="35608"/>
    <lineage>
        <taxon>Eukaryota</taxon>
        <taxon>Viridiplantae</taxon>
        <taxon>Streptophyta</taxon>
        <taxon>Embryophyta</taxon>
        <taxon>Tracheophyta</taxon>
        <taxon>Spermatophyta</taxon>
        <taxon>Magnoliopsida</taxon>
        <taxon>eudicotyledons</taxon>
        <taxon>Gunneridae</taxon>
        <taxon>Pentapetalae</taxon>
        <taxon>asterids</taxon>
        <taxon>campanulids</taxon>
        <taxon>Asterales</taxon>
        <taxon>Asteraceae</taxon>
        <taxon>Asteroideae</taxon>
        <taxon>Anthemideae</taxon>
        <taxon>Artemisiinae</taxon>
        <taxon>Artemisia</taxon>
    </lineage>
</organism>
<evidence type="ECO:0000256" key="1">
    <source>
        <dbReference type="ARBA" id="ARBA00004123"/>
    </source>
</evidence>
<dbReference type="InterPro" id="IPR025927">
    <property type="entry name" value="Znf_KANL2-like"/>
</dbReference>
<name>A0A2U1Q5E3_ARTAN</name>
<evidence type="ECO:0000259" key="3">
    <source>
        <dbReference type="Pfam" id="PF13891"/>
    </source>
</evidence>
<proteinExistence type="predicted"/>
<evidence type="ECO:0000256" key="2">
    <source>
        <dbReference type="ARBA" id="ARBA00023242"/>
    </source>
</evidence>
<dbReference type="AlphaFoldDB" id="A0A2U1Q5E3"/>
<dbReference type="GO" id="GO:0005634">
    <property type="term" value="C:nucleus"/>
    <property type="evidence" value="ECO:0007669"/>
    <property type="project" value="UniProtKB-SubCell"/>
</dbReference>
<dbReference type="GO" id="GO:0044545">
    <property type="term" value="C:NSL complex"/>
    <property type="evidence" value="ECO:0007669"/>
    <property type="project" value="TreeGrafter"/>
</dbReference>
<evidence type="ECO:0000313" key="4">
    <source>
        <dbReference type="EMBL" id="PWA93234.1"/>
    </source>
</evidence>
<comment type="subcellular location">
    <subcellularLocation>
        <location evidence="1">Nucleus</location>
    </subcellularLocation>
</comment>
<reference evidence="4 5" key="1">
    <citation type="journal article" date="2018" name="Mol. Plant">
        <title>The genome of Artemisia annua provides insight into the evolution of Asteraceae family and artemisinin biosynthesis.</title>
        <authorList>
            <person name="Shen Q."/>
            <person name="Zhang L."/>
            <person name="Liao Z."/>
            <person name="Wang S."/>
            <person name="Yan T."/>
            <person name="Shi P."/>
            <person name="Liu M."/>
            <person name="Fu X."/>
            <person name="Pan Q."/>
            <person name="Wang Y."/>
            <person name="Lv Z."/>
            <person name="Lu X."/>
            <person name="Zhang F."/>
            <person name="Jiang W."/>
            <person name="Ma Y."/>
            <person name="Chen M."/>
            <person name="Hao X."/>
            <person name="Li L."/>
            <person name="Tang Y."/>
            <person name="Lv G."/>
            <person name="Zhou Y."/>
            <person name="Sun X."/>
            <person name="Brodelius P.E."/>
            <person name="Rose J.K.C."/>
            <person name="Tang K."/>
        </authorList>
    </citation>
    <scope>NUCLEOTIDE SEQUENCE [LARGE SCALE GENOMIC DNA]</scope>
    <source>
        <strain evidence="5">cv. Huhao1</strain>
        <tissue evidence="4">Leaf</tissue>
    </source>
</reference>
<dbReference type="PANTHER" id="PTHR13453:SF11">
    <property type="entry name" value="KAT8 REGULATORY NSL COMPLEX SUBUNIT 2"/>
    <property type="match status" value="1"/>
</dbReference>
<keyword evidence="2" id="KW-0539">Nucleus</keyword>
<accession>A0A2U1Q5E3</accession>
<dbReference type="Proteomes" id="UP000245207">
    <property type="component" value="Unassembled WGS sequence"/>
</dbReference>
<dbReference type="OrthoDB" id="677315at2759"/>
<dbReference type="PANTHER" id="PTHR13453">
    <property type="entry name" value="KAT8 REGULATORY NSL COMPLEX SUBUNIT 2"/>
    <property type="match status" value="1"/>
</dbReference>
<dbReference type="EMBL" id="PKPP01000401">
    <property type="protein sequence ID" value="PWA93234.1"/>
    <property type="molecule type" value="Genomic_DNA"/>
</dbReference>
<feature type="domain" description="KANL2-like probable zinc-finger" evidence="3">
    <location>
        <begin position="1"/>
        <end position="53"/>
    </location>
</feature>
<sequence>MTLTRFCRSHILSDAKQQLYKPCEFALRSAHAGTIPCGKPVLRSVVPCLCSMHYMKAQQHVVRALRKAGLNITSANKFAPKFHVIVTEYVREIKERRKNALRANQKKIVPKLEIEN</sequence>
<keyword evidence="4" id="KW-0238">DNA-binding</keyword>
<dbReference type="InterPro" id="IPR026316">
    <property type="entry name" value="NSL2"/>
</dbReference>
<protein>
    <submittedName>
        <fullName evidence="4">DNA-binding domain, KAT8 regulatory NSL complex subunit 2</fullName>
    </submittedName>
</protein>
<dbReference type="Pfam" id="PF13891">
    <property type="entry name" value="zf-C3HC3H_KANSL2"/>
    <property type="match status" value="1"/>
</dbReference>
<comment type="caution">
    <text evidence="4">The sequence shown here is derived from an EMBL/GenBank/DDBJ whole genome shotgun (WGS) entry which is preliminary data.</text>
</comment>